<dbReference type="EMBL" id="CP032382">
    <property type="protein sequence ID" value="AYB29164.1"/>
    <property type="molecule type" value="Genomic_DNA"/>
</dbReference>
<dbReference type="KEGG" id="chk:D4L85_00555"/>
<name>A0A385SDV8_9BACT</name>
<sequence>MYHGGDTVRSPRLGLQTQIPPGWSGVLPRDTEIFLLMPESNTVGEIYVAVNENMDLERQKKRWEAGTELSPGLRLQPENGITNRGTDVITVVGKVTGANANQQARIYAEAKCSPVGFCVTYLATSDAAHIENVKIALQTFVDNTVFQQPSNESPYARFNWKKFLDGKILLAMGYDANSKRIDEVDLCADGSFRSDITRTGIFKGQAKGYQGKKRGSWHVASHGEKAVITFTFEKKLPDVDIELEARDEEIYIKGTRYFVGESERCK</sequence>
<evidence type="ECO:0000313" key="2">
    <source>
        <dbReference type="Proteomes" id="UP000266183"/>
    </source>
</evidence>
<dbReference type="Proteomes" id="UP000266183">
    <property type="component" value="Chromosome"/>
</dbReference>
<evidence type="ECO:0000313" key="1">
    <source>
        <dbReference type="EMBL" id="AYB29164.1"/>
    </source>
</evidence>
<dbReference type="AlphaFoldDB" id="A0A385SDV8"/>
<proteinExistence type="predicted"/>
<protein>
    <submittedName>
        <fullName evidence="1">Uncharacterized protein</fullName>
    </submittedName>
</protein>
<accession>A0A385SDV8</accession>
<organism evidence="1 2">
    <name type="scientific">Chryseolinea soli</name>
    <dbReference type="NCBI Taxonomy" id="2321403"/>
    <lineage>
        <taxon>Bacteria</taxon>
        <taxon>Pseudomonadati</taxon>
        <taxon>Bacteroidota</taxon>
        <taxon>Cytophagia</taxon>
        <taxon>Cytophagales</taxon>
        <taxon>Fulvivirgaceae</taxon>
        <taxon>Chryseolinea</taxon>
    </lineage>
</organism>
<gene>
    <name evidence="1" type="ORF">D4L85_00555</name>
</gene>
<reference evidence="2" key="1">
    <citation type="submission" date="2018-09" db="EMBL/GenBank/DDBJ databases">
        <title>Chryseolinea sp. KIS68-18 isolated from soil.</title>
        <authorList>
            <person name="Weon H.-Y."/>
            <person name="Kwon S.-W."/>
            <person name="Lee S.A."/>
        </authorList>
    </citation>
    <scope>NUCLEOTIDE SEQUENCE [LARGE SCALE GENOMIC DNA]</scope>
    <source>
        <strain evidence="2">KIS68-18</strain>
    </source>
</reference>
<keyword evidence="2" id="KW-1185">Reference proteome</keyword>